<dbReference type="Proteomes" id="UP000004810">
    <property type="component" value="Unassembled WGS sequence"/>
</dbReference>
<evidence type="ECO:0000313" key="4">
    <source>
        <dbReference type="Proteomes" id="UP000004810"/>
    </source>
</evidence>
<dbReference type="AlphaFoldDB" id="J9F7C2"/>
<keyword evidence="2" id="KW-0472">Membrane</keyword>
<dbReference type="EMBL" id="ADBV01001150">
    <property type="protein sequence ID" value="EJW85427.1"/>
    <property type="molecule type" value="Genomic_DNA"/>
</dbReference>
<sequence length="122" mass="14065">MGGVIEMGWPQIFRMKGNGAEMMKRGRGEAPTIDHLSRNIREQRVRQAIQQEGGGGGEGGQEEGRECCRTKPTPFATLTSIRQLLNNHFSSYEKILFIPFRIIIIIIIIIIIVISYYYYYYY</sequence>
<protein>
    <submittedName>
        <fullName evidence="3">Uncharacterized protein</fullName>
    </submittedName>
</protein>
<gene>
    <name evidence="3" type="ORF">WUBG_03664</name>
</gene>
<evidence type="ECO:0000256" key="1">
    <source>
        <dbReference type="SAM" id="MobiDB-lite"/>
    </source>
</evidence>
<name>J9F7C2_WUCBA</name>
<evidence type="ECO:0000256" key="2">
    <source>
        <dbReference type="SAM" id="Phobius"/>
    </source>
</evidence>
<proteinExistence type="predicted"/>
<keyword evidence="2" id="KW-1133">Transmembrane helix</keyword>
<organism evidence="3 4">
    <name type="scientific">Wuchereria bancrofti</name>
    <dbReference type="NCBI Taxonomy" id="6293"/>
    <lineage>
        <taxon>Eukaryota</taxon>
        <taxon>Metazoa</taxon>
        <taxon>Ecdysozoa</taxon>
        <taxon>Nematoda</taxon>
        <taxon>Chromadorea</taxon>
        <taxon>Rhabditida</taxon>
        <taxon>Spirurina</taxon>
        <taxon>Spiruromorpha</taxon>
        <taxon>Filarioidea</taxon>
        <taxon>Onchocercidae</taxon>
        <taxon>Wuchereria</taxon>
    </lineage>
</organism>
<comment type="caution">
    <text evidence="3">The sequence shown here is derived from an EMBL/GenBank/DDBJ whole genome shotgun (WGS) entry which is preliminary data.</text>
</comment>
<keyword evidence="2" id="KW-0812">Transmembrane</keyword>
<evidence type="ECO:0000313" key="3">
    <source>
        <dbReference type="EMBL" id="EJW85427.1"/>
    </source>
</evidence>
<accession>J9F7C2</accession>
<reference evidence="4" key="1">
    <citation type="submission" date="2012-08" db="EMBL/GenBank/DDBJ databases">
        <title>The Genome Sequence of Wuchereria bancrofti.</title>
        <authorList>
            <person name="Nutman T.B."/>
            <person name="Fink D.L."/>
            <person name="Russ C."/>
            <person name="Young S."/>
            <person name="Zeng Q."/>
            <person name="Koehrsen M."/>
            <person name="Alvarado L."/>
            <person name="Berlin A."/>
            <person name="Chapman S.B."/>
            <person name="Chen Z."/>
            <person name="Freedman E."/>
            <person name="Gellesch M."/>
            <person name="Goldberg J."/>
            <person name="Griggs A."/>
            <person name="Gujja S."/>
            <person name="Heilman E.R."/>
            <person name="Heiman D."/>
            <person name="Hepburn T."/>
            <person name="Howarth C."/>
            <person name="Jen D."/>
            <person name="Larson L."/>
            <person name="Lewis B."/>
            <person name="Mehta T."/>
            <person name="Park D."/>
            <person name="Pearson M."/>
            <person name="Roberts A."/>
            <person name="Saif S."/>
            <person name="Shea T."/>
            <person name="Shenoy N."/>
            <person name="Sisk P."/>
            <person name="Stolte C."/>
            <person name="Sykes S."/>
            <person name="Walk T."/>
            <person name="White J."/>
            <person name="Yandava C."/>
            <person name="Haas B."/>
            <person name="Henn M.R."/>
            <person name="Nusbaum C."/>
            <person name="Birren B."/>
        </authorList>
    </citation>
    <scope>NUCLEOTIDE SEQUENCE [LARGE SCALE GENOMIC DNA]</scope>
    <source>
        <strain evidence="4">NA</strain>
    </source>
</reference>
<feature type="transmembrane region" description="Helical" evidence="2">
    <location>
        <begin position="95"/>
        <end position="119"/>
    </location>
</feature>
<feature type="region of interest" description="Disordered" evidence="1">
    <location>
        <begin position="47"/>
        <end position="68"/>
    </location>
</feature>